<dbReference type="Proteomes" id="UP000655420">
    <property type="component" value="Unassembled WGS sequence"/>
</dbReference>
<dbReference type="PANTHER" id="PTHR39624:SF2">
    <property type="entry name" value="OSMC-LIKE PROTEIN"/>
    <property type="match status" value="1"/>
</dbReference>
<dbReference type="InterPro" id="IPR036102">
    <property type="entry name" value="OsmC/Ohrsf"/>
</dbReference>
<keyword evidence="4" id="KW-1185">Reference proteome</keyword>
<dbReference type="PANTHER" id="PTHR39624">
    <property type="entry name" value="PROTEIN INVOLVED IN RIMO-MEDIATED BETA-METHYLTHIOLATION OF RIBOSOMAL PROTEIN S12 YCAO"/>
    <property type="match status" value="1"/>
</dbReference>
<dbReference type="EMBL" id="JAEHHL010000002">
    <property type="protein sequence ID" value="MBK0398803.1"/>
    <property type="molecule type" value="Genomic_DNA"/>
</dbReference>
<evidence type="ECO:0000313" key="4">
    <source>
        <dbReference type="Proteomes" id="UP000655420"/>
    </source>
</evidence>
<protein>
    <submittedName>
        <fullName evidence="3">OsmC family protein</fullName>
    </submittedName>
</protein>
<dbReference type="InterPro" id="IPR015946">
    <property type="entry name" value="KH_dom-like_a/b"/>
</dbReference>
<dbReference type="SUPFAM" id="SSF82784">
    <property type="entry name" value="OsmC-like"/>
    <property type="match status" value="1"/>
</dbReference>
<dbReference type="Pfam" id="PF12146">
    <property type="entry name" value="Hydrolase_4"/>
    <property type="match status" value="1"/>
</dbReference>
<name>A0A8J7SCS0_9RHOB</name>
<dbReference type="InterPro" id="IPR003718">
    <property type="entry name" value="OsmC/Ohr_fam"/>
</dbReference>
<sequence length="413" mass="43411">MRGEKLSFAGHSGEPLAGRFDRPEGPIKAVALFAHCFTCGKDIAAARRIAGRLAALGVGVLRFDFTGLGHSGGEFANTGFSSNVSDLIAAAQHLESMNLAPQLLIGHSLGGAAVLAAAGSIPSVEAVAVIGAPADPAHVLHNFGADLATIRATGSAEVTLAGRPFTIRREFLEDVESHSLMDMVSDMRRALLILHAPRDMVVGIENAGRIFASAKHPKSFVSLDDADHLLTRAEDADYAAGVIAAWAGRYLHLGEARDDGDDGAPPEGVVRTTESDPAGFLQDISVGPGLALRADEPASLGGSGLGASPYQLLAAGLGACTSMTIRMYARRKGWPLEGVSVDVTHGKSHAEDSADADEGKPRIDVFRRIVRLTGPLEEDQRARLMEIADRCPVHRTLEAGAQVETVEEREDLG</sequence>
<dbReference type="InterPro" id="IPR022742">
    <property type="entry name" value="Hydrolase_4"/>
</dbReference>
<dbReference type="Gene3D" id="3.40.50.1820">
    <property type="entry name" value="alpha/beta hydrolase"/>
    <property type="match status" value="1"/>
</dbReference>
<organism evidence="3 4">
    <name type="scientific">Thermohalobaculum xanthum</name>
    <dbReference type="NCBI Taxonomy" id="2753746"/>
    <lineage>
        <taxon>Bacteria</taxon>
        <taxon>Pseudomonadati</taxon>
        <taxon>Pseudomonadota</taxon>
        <taxon>Alphaproteobacteria</taxon>
        <taxon>Rhodobacterales</taxon>
        <taxon>Paracoccaceae</taxon>
        <taxon>Thermohalobaculum</taxon>
    </lineage>
</organism>
<comment type="caution">
    <text evidence="3">The sequence shown here is derived from an EMBL/GenBank/DDBJ whole genome shotgun (WGS) entry which is preliminary data.</text>
</comment>
<feature type="domain" description="Serine aminopeptidase S33" evidence="2">
    <location>
        <begin position="42"/>
        <end position="134"/>
    </location>
</feature>
<dbReference type="SUPFAM" id="SSF53474">
    <property type="entry name" value="alpha/beta-Hydrolases"/>
    <property type="match status" value="1"/>
</dbReference>
<gene>
    <name evidence="3" type="ORF">H0I76_06355</name>
</gene>
<evidence type="ECO:0000313" key="3">
    <source>
        <dbReference type="EMBL" id="MBK0398803.1"/>
    </source>
</evidence>
<evidence type="ECO:0000259" key="2">
    <source>
        <dbReference type="Pfam" id="PF12146"/>
    </source>
</evidence>
<feature type="region of interest" description="Disordered" evidence="1">
    <location>
        <begin position="257"/>
        <end position="280"/>
    </location>
</feature>
<dbReference type="InterPro" id="IPR029058">
    <property type="entry name" value="AB_hydrolase_fold"/>
</dbReference>
<proteinExistence type="predicted"/>
<evidence type="ECO:0000256" key="1">
    <source>
        <dbReference type="SAM" id="MobiDB-lite"/>
    </source>
</evidence>
<accession>A0A8J7SCS0</accession>
<dbReference type="RefSeq" id="WP_200608433.1">
    <property type="nucleotide sequence ID" value="NZ_JAEHHL010000002.1"/>
</dbReference>
<reference evidence="3" key="1">
    <citation type="submission" date="2020-12" db="EMBL/GenBank/DDBJ databases">
        <title>Bacterial taxonomy.</title>
        <authorList>
            <person name="Pan X."/>
        </authorList>
    </citation>
    <scope>NUCLEOTIDE SEQUENCE</scope>
    <source>
        <strain evidence="3">M0105</strain>
    </source>
</reference>
<dbReference type="Gene3D" id="3.30.300.20">
    <property type="match status" value="1"/>
</dbReference>
<dbReference type="AlphaFoldDB" id="A0A8J7SCS0"/>
<dbReference type="Pfam" id="PF02566">
    <property type="entry name" value="OsmC"/>
    <property type="match status" value="1"/>
</dbReference>